<dbReference type="PROSITE" id="PS50092">
    <property type="entry name" value="TSP1"/>
    <property type="match status" value="3"/>
</dbReference>
<evidence type="ECO:0000256" key="3">
    <source>
        <dbReference type="SAM" id="MobiDB-lite"/>
    </source>
</evidence>
<proteinExistence type="predicted"/>
<evidence type="ECO:0000313" key="4">
    <source>
        <dbReference type="Proteomes" id="UP000694888"/>
    </source>
</evidence>
<keyword evidence="2" id="KW-1015">Disulfide bond</keyword>
<dbReference type="SUPFAM" id="SSF82895">
    <property type="entry name" value="TSP-1 type 1 repeat"/>
    <property type="match status" value="3"/>
</dbReference>
<dbReference type="Pfam" id="PF00090">
    <property type="entry name" value="TSP_1"/>
    <property type="match status" value="3"/>
</dbReference>
<dbReference type="PRINTS" id="PR01705">
    <property type="entry name" value="TSP1REPEAT"/>
</dbReference>
<sequence>MVKCPVHGGWSLWSSYTLCSTTCGRGVRERSRSCDSPRPQYGGDKCDGPANQKQQCYGGKPCPVDGGWSSWTNFGYCRAPRCGRGYQIRSRSCSKPRPAHGGKPCPGQQYERIACHNDHDCPKNGSWCGWSQWNQCSSSCREDAPLQARQRICACPAPRNGGAECQGDSFQVQDCEGVPVCNPEEMSEEVEGASGGGDTDDEETEAETSSNSSSTKNSSSGETETTSKSMEDTRQAAEQVTQEYSAVTSEYSETERDEVDNTTTTVVNP</sequence>
<organism evidence="4 5">
    <name type="scientific">Aplysia californica</name>
    <name type="common">California sea hare</name>
    <dbReference type="NCBI Taxonomy" id="6500"/>
    <lineage>
        <taxon>Eukaryota</taxon>
        <taxon>Metazoa</taxon>
        <taxon>Spiralia</taxon>
        <taxon>Lophotrochozoa</taxon>
        <taxon>Mollusca</taxon>
        <taxon>Gastropoda</taxon>
        <taxon>Heterobranchia</taxon>
        <taxon>Euthyneura</taxon>
        <taxon>Tectipleura</taxon>
        <taxon>Aplysiida</taxon>
        <taxon>Aplysioidea</taxon>
        <taxon>Aplysiidae</taxon>
        <taxon>Aplysia</taxon>
    </lineage>
</organism>
<dbReference type="SMART" id="SM00209">
    <property type="entry name" value="TSP1"/>
    <property type="match status" value="3"/>
</dbReference>
<feature type="region of interest" description="Disordered" evidence="3">
    <location>
        <begin position="185"/>
        <end position="269"/>
    </location>
</feature>
<protein>
    <submittedName>
        <fullName evidence="5">Coadhesin</fullName>
    </submittedName>
</protein>
<evidence type="ECO:0000313" key="5">
    <source>
        <dbReference type="RefSeq" id="XP_012939340.2"/>
    </source>
</evidence>
<keyword evidence="4" id="KW-1185">Reference proteome</keyword>
<dbReference type="GeneID" id="101852417"/>
<evidence type="ECO:0000256" key="2">
    <source>
        <dbReference type="ARBA" id="ARBA00023157"/>
    </source>
</evidence>
<reference evidence="5" key="1">
    <citation type="submission" date="2025-08" db="UniProtKB">
        <authorList>
            <consortium name="RefSeq"/>
        </authorList>
    </citation>
    <scope>IDENTIFICATION</scope>
</reference>
<feature type="compositionally biased region" description="Low complexity" evidence="3">
    <location>
        <begin position="207"/>
        <end position="228"/>
    </location>
</feature>
<dbReference type="InterPro" id="IPR000884">
    <property type="entry name" value="TSP1_rpt"/>
</dbReference>
<feature type="compositionally biased region" description="Polar residues" evidence="3">
    <location>
        <begin position="236"/>
        <end position="251"/>
    </location>
</feature>
<evidence type="ECO:0000256" key="1">
    <source>
        <dbReference type="ARBA" id="ARBA00022737"/>
    </source>
</evidence>
<dbReference type="Gene3D" id="2.20.100.10">
    <property type="entry name" value="Thrombospondin type-1 (TSP1) repeat"/>
    <property type="match status" value="3"/>
</dbReference>
<dbReference type="PANTHER" id="PTHR22906:SF21">
    <property type="entry name" value="SEMA DOMAIN-CONTAINING PROTEIN"/>
    <property type="match status" value="1"/>
</dbReference>
<dbReference type="InterPro" id="IPR052065">
    <property type="entry name" value="Compl_asym_regulator"/>
</dbReference>
<dbReference type="Proteomes" id="UP000694888">
    <property type="component" value="Unplaced"/>
</dbReference>
<accession>A0ABM1A280</accession>
<keyword evidence="1" id="KW-0677">Repeat</keyword>
<dbReference type="RefSeq" id="XP_012939340.2">
    <property type="nucleotide sequence ID" value="XM_013083886.2"/>
</dbReference>
<gene>
    <name evidence="5" type="primary">LOC101852417</name>
</gene>
<dbReference type="InterPro" id="IPR036383">
    <property type="entry name" value="TSP1_rpt_sf"/>
</dbReference>
<dbReference type="PANTHER" id="PTHR22906">
    <property type="entry name" value="PROPERDIN"/>
    <property type="match status" value="1"/>
</dbReference>
<name>A0ABM1A280_APLCA</name>